<dbReference type="Proteomes" id="UP000218231">
    <property type="component" value="Unassembled WGS sequence"/>
</dbReference>
<dbReference type="InterPro" id="IPR007233">
    <property type="entry name" value="TRAPPC"/>
</dbReference>
<dbReference type="Pfam" id="PF04099">
    <property type="entry name" value="Sybindin"/>
    <property type="match status" value="1"/>
</dbReference>
<evidence type="ECO:0000313" key="7">
    <source>
        <dbReference type="EMBL" id="PAV60008.1"/>
    </source>
</evidence>
<dbReference type="GO" id="GO:0006888">
    <property type="term" value="P:endoplasmic reticulum to Golgi vesicle-mediated transport"/>
    <property type="evidence" value="ECO:0007669"/>
    <property type="project" value="UniProtKB-UniRule"/>
</dbReference>
<sequence length="141" mass="16587">MTIYNFYFFNRNGKCIYYKEWKREKHSGISDRTEEFKLMFGMLSSLCSFAERLSTKEGQQVVRHFRTSSYKLTYIDTPTGLRMALNTDPYAAGIPELMKQIYRIYVDTVLRNPLLDTSEKIESELFASRLDQVIIHHSAYA</sequence>
<reference evidence="7 8" key="1">
    <citation type="journal article" date="2017" name="Curr. Biol.">
        <title>Genome architecture and evolution of a unichromosomal asexual nematode.</title>
        <authorList>
            <person name="Fradin H."/>
            <person name="Zegar C."/>
            <person name="Gutwein M."/>
            <person name="Lucas J."/>
            <person name="Kovtun M."/>
            <person name="Corcoran D."/>
            <person name="Baugh L.R."/>
            <person name="Kiontke K."/>
            <person name="Gunsalus K."/>
            <person name="Fitch D.H."/>
            <person name="Piano F."/>
        </authorList>
    </citation>
    <scope>NUCLEOTIDE SEQUENCE [LARGE SCALE GENOMIC DNA]</scope>
    <source>
        <strain evidence="7">PF1309</strain>
    </source>
</reference>
<proteinExistence type="inferred from homology"/>
<dbReference type="InterPro" id="IPR011012">
    <property type="entry name" value="Longin-like_dom_sf"/>
</dbReference>
<dbReference type="STRING" id="2018661.A0A2A2JE11"/>
<keyword evidence="8" id="KW-1185">Reference proteome</keyword>
<dbReference type="AlphaFoldDB" id="A0A2A2JE11"/>
<name>A0A2A2JE11_9BILA</name>
<comment type="subcellular location">
    <subcellularLocation>
        <location evidence="6">Endoplasmic reticulum</location>
    </subcellularLocation>
    <subcellularLocation>
        <location evidence="6">Golgi apparatus</location>
        <location evidence="6">cis-Golgi network</location>
    </subcellularLocation>
</comment>
<dbReference type="SUPFAM" id="SSF64356">
    <property type="entry name" value="SNARE-like"/>
    <property type="match status" value="1"/>
</dbReference>
<dbReference type="PANTHER" id="PTHR23249">
    <property type="entry name" value="TRAFFICKING PROTEIN PARTICLE COMPLEX SUBUNIT"/>
    <property type="match status" value="1"/>
</dbReference>
<comment type="subunit">
    <text evidence="6">Part of the multisubunit transport protein particle (TRAPP) complex.</text>
</comment>
<keyword evidence="1 6" id="KW-0813">Transport</keyword>
<comment type="similarity">
    <text evidence="5">Belongs to the TRAPP small subunits family. BET5 subfamily.</text>
</comment>
<accession>A0A2A2JE11</accession>
<evidence type="ECO:0000256" key="3">
    <source>
        <dbReference type="ARBA" id="ARBA00022892"/>
    </source>
</evidence>
<dbReference type="GO" id="GO:0005783">
    <property type="term" value="C:endoplasmic reticulum"/>
    <property type="evidence" value="ECO:0007669"/>
    <property type="project" value="UniProtKB-SubCell"/>
</dbReference>
<protein>
    <recommendedName>
        <fullName evidence="6">Trafficking protein particle complex subunit</fullName>
    </recommendedName>
</protein>
<dbReference type="CDD" id="cd14855">
    <property type="entry name" value="TRAPPC1_MUM2"/>
    <property type="match status" value="1"/>
</dbReference>
<dbReference type="GO" id="GO:0030008">
    <property type="term" value="C:TRAPP complex"/>
    <property type="evidence" value="ECO:0007669"/>
    <property type="project" value="UniProtKB-UniRule"/>
</dbReference>
<evidence type="ECO:0000313" key="8">
    <source>
        <dbReference type="Proteomes" id="UP000218231"/>
    </source>
</evidence>
<dbReference type="SMART" id="SM01399">
    <property type="entry name" value="Sybindin"/>
    <property type="match status" value="1"/>
</dbReference>
<dbReference type="GO" id="GO:0005794">
    <property type="term" value="C:Golgi apparatus"/>
    <property type="evidence" value="ECO:0007669"/>
    <property type="project" value="UniProtKB-SubCell"/>
</dbReference>
<gene>
    <name evidence="7" type="ORF">WR25_18054</name>
</gene>
<keyword evidence="4 6" id="KW-0333">Golgi apparatus</keyword>
<keyword evidence="2 6" id="KW-0256">Endoplasmic reticulum</keyword>
<dbReference type="EMBL" id="LIAE01010490">
    <property type="protein sequence ID" value="PAV60008.1"/>
    <property type="molecule type" value="Genomic_DNA"/>
</dbReference>
<dbReference type="PANTHER" id="PTHR23249:SF16">
    <property type="entry name" value="TRAFFICKING PROTEIN PARTICLE COMPLEX SUBUNIT 1"/>
    <property type="match status" value="1"/>
</dbReference>
<organism evidence="7 8">
    <name type="scientific">Diploscapter pachys</name>
    <dbReference type="NCBI Taxonomy" id="2018661"/>
    <lineage>
        <taxon>Eukaryota</taxon>
        <taxon>Metazoa</taxon>
        <taxon>Ecdysozoa</taxon>
        <taxon>Nematoda</taxon>
        <taxon>Chromadorea</taxon>
        <taxon>Rhabditida</taxon>
        <taxon>Rhabditina</taxon>
        <taxon>Rhabditomorpha</taxon>
        <taxon>Rhabditoidea</taxon>
        <taxon>Rhabditidae</taxon>
        <taxon>Diploscapter</taxon>
    </lineage>
</organism>
<dbReference type="Gene3D" id="3.30.450.70">
    <property type="match status" value="1"/>
</dbReference>
<evidence type="ECO:0000256" key="2">
    <source>
        <dbReference type="ARBA" id="ARBA00022824"/>
    </source>
</evidence>
<evidence type="ECO:0000256" key="1">
    <source>
        <dbReference type="ARBA" id="ARBA00022448"/>
    </source>
</evidence>
<evidence type="ECO:0000256" key="6">
    <source>
        <dbReference type="RuleBase" id="RU366065"/>
    </source>
</evidence>
<evidence type="ECO:0000256" key="4">
    <source>
        <dbReference type="ARBA" id="ARBA00023034"/>
    </source>
</evidence>
<evidence type="ECO:0000256" key="5">
    <source>
        <dbReference type="ARBA" id="ARBA00038167"/>
    </source>
</evidence>
<keyword evidence="3 6" id="KW-0931">ER-Golgi transport</keyword>
<dbReference type="OrthoDB" id="246406at2759"/>
<comment type="caution">
    <text evidence="7">The sequence shown here is derived from an EMBL/GenBank/DDBJ whole genome shotgun (WGS) entry which is preliminary data.</text>
</comment>